<reference evidence="6 7" key="1">
    <citation type="submission" date="2018-10" db="EMBL/GenBank/DDBJ databases">
        <title>Bacillus Keqinensis sp. nov., a moderately halophilic bacterium isolated from a saline-alkaline lake.</title>
        <authorList>
            <person name="Wang H."/>
        </authorList>
    </citation>
    <scope>NUCLEOTIDE SEQUENCE [LARGE SCALE GENOMIC DNA]</scope>
    <source>
        <strain evidence="6 7">KQ-3</strain>
    </source>
</reference>
<accession>A0A3M7TMH5</accession>
<evidence type="ECO:0000313" key="7">
    <source>
        <dbReference type="Proteomes" id="UP000278746"/>
    </source>
</evidence>
<dbReference type="SUPFAM" id="SSF46689">
    <property type="entry name" value="Homeodomain-like"/>
    <property type="match status" value="1"/>
</dbReference>
<dbReference type="Pfam" id="PF01418">
    <property type="entry name" value="HTH_6"/>
    <property type="match status" value="1"/>
</dbReference>
<dbReference type="InterPro" id="IPR046348">
    <property type="entry name" value="SIS_dom_sf"/>
</dbReference>
<feature type="domain" description="HTH rpiR-type" evidence="4">
    <location>
        <begin position="1"/>
        <end position="72"/>
    </location>
</feature>
<dbReference type="Pfam" id="PF01380">
    <property type="entry name" value="SIS"/>
    <property type="match status" value="1"/>
</dbReference>
<dbReference type="InterPro" id="IPR047640">
    <property type="entry name" value="RpiR-like"/>
</dbReference>
<comment type="caution">
    <text evidence="6">The sequence shown here is derived from an EMBL/GenBank/DDBJ whole genome shotgun (WGS) entry which is preliminary data.</text>
</comment>
<dbReference type="GO" id="GO:0097367">
    <property type="term" value="F:carbohydrate derivative binding"/>
    <property type="evidence" value="ECO:0007669"/>
    <property type="project" value="InterPro"/>
</dbReference>
<name>A0A3M7TMH5_9BACI</name>
<dbReference type="Gene3D" id="3.40.50.10490">
    <property type="entry name" value="Glucose-6-phosphate isomerase like protein, domain 1"/>
    <property type="match status" value="1"/>
</dbReference>
<evidence type="ECO:0000256" key="3">
    <source>
        <dbReference type="ARBA" id="ARBA00023163"/>
    </source>
</evidence>
<evidence type="ECO:0000259" key="5">
    <source>
        <dbReference type="PROSITE" id="PS51464"/>
    </source>
</evidence>
<gene>
    <name evidence="6" type="ORF">EBO34_15710</name>
</gene>
<dbReference type="CDD" id="cd05013">
    <property type="entry name" value="SIS_RpiR"/>
    <property type="match status" value="1"/>
</dbReference>
<dbReference type="PROSITE" id="PS51071">
    <property type="entry name" value="HTH_RPIR"/>
    <property type="match status" value="1"/>
</dbReference>
<dbReference type="Gene3D" id="1.10.10.10">
    <property type="entry name" value="Winged helix-like DNA-binding domain superfamily/Winged helix DNA-binding domain"/>
    <property type="match status" value="1"/>
</dbReference>
<dbReference type="GO" id="GO:1901135">
    <property type="term" value="P:carbohydrate derivative metabolic process"/>
    <property type="evidence" value="ECO:0007669"/>
    <property type="project" value="InterPro"/>
</dbReference>
<dbReference type="InterPro" id="IPR009057">
    <property type="entry name" value="Homeodomain-like_sf"/>
</dbReference>
<evidence type="ECO:0000313" key="6">
    <source>
        <dbReference type="EMBL" id="RNA66662.1"/>
    </source>
</evidence>
<evidence type="ECO:0000256" key="1">
    <source>
        <dbReference type="ARBA" id="ARBA00023015"/>
    </source>
</evidence>
<dbReference type="InterPro" id="IPR036388">
    <property type="entry name" value="WH-like_DNA-bd_sf"/>
</dbReference>
<dbReference type="PANTHER" id="PTHR30514:SF1">
    <property type="entry name" value="HTH-TYPE TRANSCRIPTIONAL REGULATOR HEXR-RELATED"/>
    <property type="match status" value="1"/>
</dbReference>
<dbReference type="GO" id="GO:0003677">
    <property type="term" value="F:DNA binding"/>
    <property type="evidence" value="ECO:0007669"/>
    <property type="project" value="UniProtKB-KW"/>
</dbReference>
<dbReference type="GO" id="GO:0003700">
    <property type="term" value="F:DNA-binding transcription factor activity"/>
    <property type="evidence" value="ECO:0007669"/>
    <property type="project" value="InterPro"/>
</dbReference>
<dbReference type="Proteomes" id="UP000278746">
    <property type="component" value="Unassembled WGS sequence"/>
</dbReference>
<dbReference type="PROSITE" id="PS51464">
    <property type="entry name" value="SIS"/>
    <property type="match status" value="1"/>
</dbReference>
<dbReference type="InterPro" id="IPR035472">
    <property type="entry name" value="RpiR-like_SIS"/>
</dbReference>
<evidence type="ECO:0000259" key="4">
    <source>
        <dbReference type="PROSITE" id="PS51071"/>
    </source>
</evidence>
<organism evidence="6 7">
    <name type="scientific">Alteribacter keqinensis</name>
    <dbReference type="NCBI Taxonomy" id="2483800"/>
    <lineage>
        <taxon>Bacteria</taxon>
        <taxon>Bacillati</taxon>
        <taxon>Bacillota</taxon>
        <taxon>Bacilli</taxon>
        <taxon>Bacillales</taxon>
        <taxon>Bacillaceae</taxon>
        <taxon>Alteribacter</taxon>
    </lineage>
</organism>
<keyword evidence="7" id="KW-1185">Reference proteome</keyword>
<dbReference type="InterPro" id="IPR001347">
    <property type="entry name" value="SIS_dom"/>
</dbReference>
<sequence>MIAEVTNQLSPSEKKLAAYVIEHPSRVIGMTANQLAEASDTSSAAVVRFSKSVGYKGFQQLKLKIAGELTNDYDEGFHDLHPGEEPASVVAKVTNNSIQTLKETLQTLQIDQLERAVDAIAGANVVHFFGVGASQIIAQDAELKLSRINKRAHSFSDFHVAAMHVANVQPGDVVFGISFSGETFEVERIMQLAKKRGATTIGLTRFGVSPVGKVADILLQTSTSKETTFRSGATSSRIAQLTVIDILFMLLANNQFDVVIKHLEETRSAIDFIQKK</sequence>
<dbReference type="InterPro" id="IPR000281">
    <property type="entry name" value="HTH_RpiR"/>
</dbReference>
<feature type="domain" description="SIS" evidence="5">
    <location>
        <begin position="116"/>
        <end position="257"/>
    </location>
</feature>
<protein>
    <submittedName>
        <fullName evidence="6">MurR/RpiR family transcriptional regulator</fullName>
    </submittedName>
</protein>
<keyword evidence="2" id="KW-0238">DNA-binding</keyword>
<dbReference type="OrthoDB" id="370421at2"/>
<keyword evidence="1" id="KW-0805">Transcription regulation</keyword>
<dbReference type="SUPFAM" id="SSF53697">
    <property type="entry name" value="SIS domain"/>
    <property type="match status" value="1"/>
</dbReference>
<dbReference type="EMBL" id="RHIB01000003">
    <property type="protein sequence ID" value="RNA66662.1"/>
    <property type="molecule type" value="Genomic_DNA"/>
</dbReference>
<evidence type="ECO:0000256" key="2">
    <source>
        <dbReference type="ARBA" id="ARBA00023125"/>
    </source>
</evidence>
<dbReference type="PANTHER" id="PTHR30514">
    <property type="entry name" value="GLUCOKINASE"/>
    <property type="match status" value="1"/>
</dbReference>
<proteinExistence type="predicted"/>
<dbReference type="AlphaFoldDB" id="A0A3M7TMH5"/>
<keyword evidence="3" id="KW-0804">Transcription</keyword>